<dbReference type="Proteomes" id="UP000037035">
    <property type="component" value="Unassembled WGS sequence"/>
</dbReference>
<sequence length="131" mass="14739">MKASILSGFSFLIAMKATTEGEILPDSTIINYIHREVQQASVMKRRQALRTKEPLKLANTAPITTAPMADWEKKLDTVTKQLAAFTSWRNPPPHLMSGNTSAPNPAPYRDSAFKCYYCFQQNHSSNRCSIF</sequence>
<name>A0A0L6ULC4_9BASI</name>
<feature type="chain" id="PRO_5005567872" evidence="1">
    <location>
        <begin position="22"/>
        <end position="131"/>
    </location>
</feature>
<feature type="non-terminal residue" evidence="2">
    <location>
        <position position="131"/>
    </location>
</feature>
<dbReference type="OrthoDB" id="2507107at2759"/>
<dbReference type="EMBL" id="LAVV01010262">
    <property type="protein sequence ID" value="KNZ49324.1"/>
    <property type="molecule type" value="Genomic_DNA"/>
</dbReference>
<feature type="signal peptide" evidence="1">
    <location>
        <begin position="1"/>
        <end position="21"/>
    </location>
</feature>
<keyword evidence="3" id="KW-1185">Reference proteome</keyword>
<evidence type="ECO:0000256" key="1">
    <source>
        <dbReference type="SAM" id="SignalP"/>
    </source>
</evidence>
<reference evidence="2 3" key="1">
    <citation type="submission" date="2015-08" db="EMBL/GenBank/DDBJ databases">
        <title>Next Generation Sequencing and Analysis of the Genome of Puccinia sorghi L Schw, the Causal Agent of Maize Common Rust.</title>
        <authorList>
            <person name="Rochi L."/>
            <person name="Burguener G."/>
            <person name="Darino M."/>
            <person name="Turjanski A."/>
            <person name="Kreff E."/>
            <person name="Dieguez M.J."/>
            <person name="Sacco F."/>
        </authorList>
    </citation>
    <scope>NUCLEOTIDE SEQUENCE [LARGE SCALE GENOMIC DNA]</scope>
    <source>
        <strain evidence="2 3">RO10H11247</strain>
    </source>
</reference>
<keyword evidence="1" id="KW-0732">Signal</keyword>
<dbReference type="VEuPathDB" id="FungiDB:VP01_5088g1"/>
<proteinExistence type="predicted"/>
<evidence type="ECO:0000313" key="2">
    <source>
        <dbReference type="EMBL" id="KNZ49324.1"/>
    </source>
</evidence>
<gene>
    <name evidence="2" type="ORF">VP01_5088g1</name>
</gene>
<accession>A0A0L6ULC4</accession>
<dbReference type="AlphaFoldDB" id="A0A0L6ULC4"/>
<evidence type="ECO:0000313" key="3">
    <source>
        <dbReference type="Proteomes" id="UP000037035"/>
    </source>
</evidence>
<organism evidence="2 3">
    <name type="scientific">Puccinia sorghi</name>
    <dbReference type="NCBI Taxonomy" id="27349"/>
    <lineage>
        <taxon>Eukaryota</taxon>
        <taxon>Fungi</taxon>
        <taxon>Dikarya</taxon>
        <taxon>Basidiomycota</taxon>
        <taxon>Pucciniomycotina</taxon>
        <taxon>Pucciniomycetes</taxon>
        <taxon>Pucciniales</taxon>
        <taxon>Pucciniaceae</taxon>
        <taxon>Puccinia</taxon>
    </lineage>
</organism>
<comment type="caution">
    <text evidence="2">The sequence shown here is derived from an EMBL/GenBank/DDBJ whole genome shotgun (WGS) entry which is preliminary data.</text>
</comment>
<protein>
    <submittedName>
        <fullName evidence="2">Uncharacterized protein</fullName>
    </submittedName>
</protein>